<gene>
    <name evidence="1" type="ORF">COV74_10655</name>
</gene>
<reference evidence="1 2" key="1">
    <citation type="submission" date="2017-09" db="EMBL/GenBank/DDBJ databases">
        <title>Depth-based differentiation of microbial function through sediment-hosted aquifers and enrichment of novel symbionts in the deep terrestrial subsurface.</title>
        <authorList>
            <person name="Probst A.J."/>
            <person name="Ladd B."/>
            <person name="Jarett J.K."/>
            <person name="Geller-Mcgrath D.E."/>
            <person name="Sieber C.M."/>
            <person name="Emerson J.B."/>
            <person name="Anantharaman K."/>
            <person name="Thomas B.C."/>
            <person name="Malmstrom R."/>
            <person name="Stieglmeier M."/>
            <person name="Klingl A."/>
            <person name="Woyke T."/>
            <person name="Ryan C.M."/>
            <person name="Banfield J.F."/>
        </authorList>
    </citation>
    <scope>NUCLEOTIDE SEQUENCE [LARGE SCALE GENOMIC DNA]</scope>
    <source>
        <strain evidence="1">CG11_big_fil_rev_8_21_14_0_20_45_26</strain>
    </source>
</reference>
<evidence type="ECO:0008006" key="3">
    <source>
        <dbReference type="Google" id="ProtNLM"/>
    </source>
</evidence>
<dbReference type="EMBL" id="PCVY01000076">
    <property type="protein sequence ID" value="PIQ85049.1"/>
    <property type="molecule type" value="Genomic_DNA"/>
</dbReference>
<dbReference type="AlphaFoldDB" id="A0A2H0LKW1"/>
<dbReference type="InterPro" id="IPR025255">
    <property type="entry name" value="DUF4202"/>
</dbReference>
<evidence type="ECO:0000313" key="1">
    <source>
        <dbReference type="EMBL" id="PIQ85049.1"/>
    </source>
</evidence>
<name>A0A2H0LKW1_9BACT</name>
<comment type="caution">
    <text evidence="1">The sequence shown here is derived from an EMBL/GenBank/DDBJ whole genome shotgun (WGS) entry which is preliminary data.</text>
</comment>
<evidence type="ECO:0000313" key="2">
    <source>
        <dbReference type="Proteomes" id="UP000230859"/>
    </source>
</evidence>
<accession>A0A2H0LKW1</accession>
<dbReference type="Pfam" id="PF13875">
    <property type="entry name" value="DUF4202"/>
    <property type="match status" value="1"/>
</dbReference>
<organism evidence="1 2">
    <name type="scientific">Candidatus Abzuiibacterium crystallinum</name>
    <dbReference type="NCBI Taxonomy" id="1974748"/>
    <lineage>
        <taxon>Bacteria</taxon>
        <taxon>Pseudomonadati</taxon>
        <taxon>Candidatus Omnitrophota</taxon>
        <taxon>Candidatus Abzuiibacterium</taxon>
    </lineage>
</organism>
<dbReference type="Proteomes" id="UP000230859">
    <property type="component" value="Unassembled WGS sequence"/>
</dbReference>
<proteinExistence type="predicted"/>
<dbReference type="PANTHER" id="PTHR41729:SF1">
    <property type="entry name" value="GLUTAMYL-TRNA SYNTHETASE"/>
    <property type="match status" value="1"/>
</dbReference>
<protein>
    <recommendedName>
        <fullName evidence="3">DUF4202 domain-containing protein</fullName>
    </recommendedName>
</protein>
<sequence>MTDRFQTAIYQIDEANRKDPNRESNGRVLQPKEFLYAERMSAWVRRLNPHASEALMLAARAQHICRWVIPRGEYPMTRVGYLEWRTRLKQFHAQQTSAILKEAGYDVETIKRVEALIKKEKLKTDREAQLLEDAACLVFLENGLADFARKHEESKVIDILQKTWQKMSEAGHQAALALAMPPHVRKIVEKALTSQE</sequence>
<dbReference type="PANTHER" id="PTHR41729">
    <property type="entry name" value="GLUTAMYL-TRNA SYNTHETASE"/>
    <property type="match status" value="1"/>
</dbReference>